<organism evidence="1 2">
    <name type="scientific">Zarea fungicola</name>
    <dbReference type="NCBI Taxonomy" id="93591"/>
    <lineage>
        <taxon>Eukaryota</taxon>
        <taxon>Fungi</taxon>
        <taxon>Dikarya</taxon>
        <taxon>Ascomycota</taxon>
        <taxon>Pezizomycotina</taxon>
        <taxon>Sordariomycetes</taxon>
        <taxon>Hypocreomycetidae</taxon>
        <taxon>Hypocreales</taxon>
        <taxon>Cordycipitaceae</taxon>
        <taxon>Zarea</taxon>
    </lineage>
</organism>
<protein>
    <submittedName>
        <fullName evidence="1">Uncharacterized protein</fullName>
    </submittedName>
</protein>
<sequence length="309" mass="33995">MTQQPVDIVFGGTRIGNRELFKPENRLNEFFAVLTAHGVATIDTAQSYGNSEETLGQTSAGDAFTIDTKWSPPSFTESSVAWATKEQIRSSAEESIRKLRVAAGIFYLHRPDPLTPIAETLWAVNEVHQRGHFERFGLSGFPPEEVEAIYHYCGEKGYPLPAIYQGSYNPLSRYKETELLPTLRRLGIGFYGYGPSAGGFLGKTVAEATDMAKTINTVSAARRPYISDAKFLEALGRWNCIAEAEGVSSAELAYRWITYHSALDRANGDAVIIGSSSPEQLKDTLDGIDKGPLSADACESIQRIWESVR</sequence>
<accession>A0ACC1NLD5</accession>
<gene>
    <name evidence="1" type="ORF">NQ176_g3418</name>
</gene>
<evidence type="ECO:0000313" key="1">
    <source>
        <dbReference type="EMBL" id="KAJ2979158.1"/>
    </source>
</evidence>
<dbReference type="EMBL" id="JANJQO010000309">
    <property type="protein sequence ID" value="KAJ2979158.1"/>
    <property type="molecule type" value="Genomic_DNA"/>
</dbReference>
<comment type="caution">
    <text evidence="1">The sequence shown here is derived from an EMBL/GenBank/DDBJ whole genome shotgun (WGS) entry which is preliminary data.</text>
</comment>
<reference evidence="1" key="1">
    <citation type="submission" date="2022-08" db="EMBL/GenBank/DDBJ databases">
        <title>Genome Sequence of Lecanicillium fungicola.</title>
        <authorList>
            <person name="Buettner E."/>
        </authorList>
    </citation>
    <scope>NUCLEOTIDE SEQUENCE</scope>
    <source>
        <strain evidence="1">Babe33</strain>
    </source>
</reference>
<dbReference type="Proteomes" id="UP001143910">
    <property type="component" value="Unassembled WGS sequence"/>
</dbReference>
<name>A0ACC1NLD5_9HYPO</name>
<proteinExistence type="predicted"/>
<evidence type="ECO:0000313" key="2">
    <source>
        <dbReference type="Proteomes" id="UP001143910"/>
    </source>
</evidence>
<keyword evidence="2" id="KW-1185">Reference proteome</keyword>